<feature type="region of interest" description="Disordered" evidence="6">
    <location>
        <begin position="1"/>
        <end position="49"/>
    </location>
</feature>
<dbReference type="InterPro" id="IPR051258">
    <property type="entry name" value="Diverse_Substrate_Transporter"/>
</dbReference>
<feature type="transmembrane region" description="Helical" evidence="7">
    <location>
        <begin position="57"/>
        <end position="77"/>
    </location>
</feature>
<feature type="transmembrane region" description="Helical" evidence="7">
    <location>
        <begin position="205"/>
        <end position="222"/>
    </location>
</feature>
<reference evidence="9" key="1">
    <citation type="submission" date="2021-02" db="EMBL/GenBank/DDBJ databases">
        <title>Skermanella TT6 skin isolate.</title>
        <authorList>
            <person name="Lee K."/>
            <person name="Ganzorig M."/>
        </authorList>
    </citation>
    <scope>NUCLEOTIDE SEQUENCE</scope>
    <source>
        <strain evidence="9">TT6</strain>
    </source>
</reference>
<evidence type="ECO:0000256" key="3">
    <source>
        <dbReference type="ARBA" id="ARBA00022692"/>
    </source>
</evidence>
<keyword evidence="4 7" id="KW-1133">Transmembrane helix</keyword>
<dbReference type="EMBL" id="CP067420">
    <property type="protein sequence ID" value="QQP91686.1"/>
    <property type="molecule type" value="Genomic_DNA"/>
</dbReference>
<keyword evidence="3 7" id="KW-0812">Transmembrane</keyword>
<organism evidence="9 10">
    <name type="scientific">Skermanella cutis</name>
    <dbReference type="NCBI Taxonomy" id="2775420"/>
    <lineage>
        <taxon>Bacteria</taxon>
        <taxon>Pseudomonadati</taxon>
        <taxon>Pseudomonadota</taxon>
        <taxon>Alphaproteobacteria</taxon>
        <taxon>Rhodospirillales</taxon>
        <taxon>Azospirillaceae</taxon>
        <taxon>Skermanella</taxon>
    </lineage>
</organism>
<dbReference type="SUPFAM" id="SSF103481">
    <property type="entry name" value="Multidrug resistance efflux transporter EmrE"/>
    <property type="match status" value="2"/>
</dbReference>
<feature type="domain" description="EamA" evidence="8">
    <location>
        <begin position="206"/>
        <end position="338"/>
    </location>
</feature>
<accession>A0ABX7BBC0</accession>
<evidence type="ECO:0000256" key="5">
    <source>
        <dbReference type="ARBA" id="ARBA00023136"/>
    </source>
</evidence>
<dbReference type="PANTHER" id="PTHR42920:SF26">
    <property type="entry name" value="OS03G0707200 PROTEIN"/>
    <property type="match status" value="1"/>
</dbReference>
<dbReference type="InterPro" id="IPR000620">
    <property type="entry name" value="EamA_dom"/>
</dbReference>
<feature type="transmembrane region" description="Helical" evidence="7">
    <location>
        <begin position="234"/>
        <end position="258"/>
    </location>
</feature>
<evidence type="ECO:0000256" key="7">
    <source>
        <dbReference type="SAM" id="Phobius"/>
    </source>
</evidence>
<evidence type="ECO:0000313" key="10">
    <source>
        <dbReference type="Proteomes" id="UP000595197"/>
    </source>
</evidence>
<proteinExistence type="predicted"/>
<name>A0ABX7BBC0_9PROT</name>
<dbReference type="InterPro" id="IPR037185">
    <property type="entry name" value="EmrE-like"/>
</dbReference>
<feature type="transmembrane region" description="Helical" evidence="7">
    <location>
        <begin position="122"/>
        <end position="143"/>
    </location>
</feature>
<feature type="transmembrane region" description="Helical" evidence="7">
    <location>
        <begin position="89"/>
        <end position="110"/>
    </location>
</feature>
<dbReference type="Pfam" id="PF00892">
    <property type="entry name" value="EamA"/>
    <property type="match status" value="2"/>
</dbReference>
<evidence type="ECO:0000256" key="4">
    <source>
        <dbReference type="ARBA" id="ARBA00022989"/>
    </source>
</evidence>
<feature type="compositionally biased region" description="Basic and acidic residues" evidence="6">
    <location>
        <begin position="8"/>
        <end position="20"/>
    </location>
</feature>
<evidence type="ECO:0000313" key="9">
    <source>
        <dbReference type="EMBL" id="QQP91686.1"/>
    </source>
</evidence>
<feature type="transmembrane region" description="Helical" evidence="7">
    <location>
        <begin position="322"/>
        <end position="339"/>
    </location>
</feature>
<feature type="transmembrane region" description="Helical" evidence="7">
    <location>
        <begin position="149"/>
        <end position="169"/>
    </location>
</feature>
<evidence type="ECO:0000259" key="8">
    <source>
        <dbReference type="Pfam" id="PF00892"/>
    </source>
</evidence>
<feature type="transmembrane region" description="Helical" evidence="7">
    <location>
        <begin position="296"/>
        <end position="316"/>
    </location>
</feature>
<dbReference type="Proteomes" id="UP000595197">
    <property type="component" value="Chromosome"/>
</dbReference>
<evidence type="ECO:0000256" key="6">
    <source>
        <dbReference type="SAM" id="MobiDB-lite"/>
    </source>
</evidence>
<sequence>MPPVPEHCGARREQHGDPKRQHGTKGFIDRRRTTPARTSGGRGRRALTPRQPDLRKIVSGFAWAAVTVTIFAGWFVVTRFGVTRELRVWDITALRFGFGTLILLPVLLGRTGRLPKGAWTEGLLFAALWGAPFVLLVAMGLQLTSAAQASSVTPTMMPVFSGAIAWLALRERPGRDRLAGYAAIIAGLVGLTVGASLSGASPSPAGFACLLLASAMWALYTLRFRRSGLAPIQAAALICFWSAVLFLPAYLAFGLARLGSAPIQEVVVQTVYQGILMSAVAIVTFNRAVSLLGSGAATAIVALVPVMASVMAIPILGEIPTPIEGVAIAVIVIGVTLAARPPRAGAPA</sequence>
<comment type="subcellular location">
    <subcellularLocation>
        <location evidence="1">Cell membrane</location>
        <topology evidence="1">Multi-pass membrane protein</topology>
    </subcellularLocation>
</comment>
<evidence type="ECO:0000256" key="1">
    <source>
        <dbReference type="ARBA" id="ARBA00004651"/>
    </source>
</evidence>
<feature type="transmembrane region" description="Helical" evidence="7">
    <location>
        <begin position="270"/>
        <end position="289"/>
    </location>
</feature>
<keyword evidence="2" id="KW-1003">Cell membrane</keyword>
<dbReference type="PANTHER" id="PTHR42920">
    <property type="entry name" value="OS03G0707200 PROTEIN-RELATED"/>
    <property type="match status" value="1"/>
</dbReference>
<keyword evidence="5 7" id="KW-0472">Membrane</keyword>
<evidence type="ECO:0000256" key="2">
    <source>
        <dbReference type="ARBA" id="ARBA00022475"/>
    </source>
</evidence>
<keyword evidence="10" id="KW-1185">Reference proteome</keyword>
<feature type="transmembrane region" description="Helical" evidence="7">
    <location>
        <begin position="178"/>
        <end position="199"/>
    </location>
</feature>
<gene>
    <name evidence="9" type="ORF">IGS68_10995</name>
</gene>
<feature type="domain" description="EamA" evidence="8">
    <location>
        <begin position="59"/>
        <end position="192"/>
    </location>
</feature>
<protein>
    <submittedName>
        <fullName evidence="9">DMT family transporter</fullName>
    </submittedName>
</protein>